<dbReference type="InterPro" id="IPR029058">
    <property type="entry name" value="AB_hydrolase_fold"/>
</dbReference>
<gene>
    <name evidence="2" type="ORF">PSTT_02998</name>
</gene>
<evidence type="ECO:0000256" key="1">
    <source>
        <dbReference type="SAM" id="MobiDB-lite"/>
    </source>
</evidence>
<sequence length="826" mass="92688">RYKRTRWIQLSAFYRIKLFLTDLNHVLGAVIPLKTDRLLTMQTPNSSSSCRPLNDHVLGSDSATALKTSARGVQVQKQKKLVSCGSLRAVDQLNLHTRRPTNTILRMLVKVNHSFDKLPTDHNDEPNQQYFEGPYANEPDQQYSERSYACEHDQQYFGREDYSEGLDDGSYIDGDSAVNEDVASDYHSDSSENRELPSDPVPEPLDTTLQEAAPEIVQPDQQEPEFDMANYSATDVNRWARTLSAKQFVFLQLRGSAAQNESFRQYAISHIDRPTQSLTQDDCKHSHQRSERRSVTFNNQDEYIHYEPDNTNHPDLHPFETGDEDQAPHHTSDSSFHNGGSENFNDGDGYNDYDEGAGYEDFDDGGYDTSLHPGQSVVHAKSVVHPSIIILIYPPIHENRATRTMPSINVAKDVNLFYEIKSISSSPHPATTPWLVILHPLFLDISFVYPYVNGPGQLLERFNIILIDFRSHGRTRAKVSPSCDLWTLAADLAFALHKLSLPPVHILATDPLGSEVAIRFSGLFASQVLSICLCTVPPPEEDGFVKTAFQAVMSSWTNPELPEDWDASVSATQWWLYGPRSTYCSLDVLDAWAGAMIRRYPPCKATHAFGSSVAYVERESPPPSLAPLVKVPILALHGDFQSIYDCPSAERRFNEFVNIPPPSSFRVMKDTPLQMFDTFPERVKEQYYPWIDNLLAQQSGPEPAETSTTRSASFDPKEALERLAVLIGDSSVASRDPHTSDSFYALRDEKISSNAERIGTLEANQMFKFSILGGGAPESWTGASFEEQNPERFSKRIQKNTDEGGTNMVEEIILAITESTADDDLL</sequence>
<dbReference type="SUPFAM" id="SSF53474">
    <property type="entry name" value="alpha/beta-Hydrolases"/>
    <property type="match status" value="1"/>
</dbReference>
<keyword evidence="3" id="KW-1185">Reference proteome</keyword>
<dbReference type="VEuPathDB" id="FungiDB:PSHT_05093"/>
<dbReference type="Proteomes" id="UP000239156">
    <property type="component" value="Unassembled WGS sequence"/>
</dbReference>
<organism evidence="2 3">
    <name type="scientific">Puccinia striiformis</name>
    <dbReference type="NCBI Taxonomy" id="27350"/>
    <lineage>
        <taxon>Eukaryota</taxon>
        <taxon>Fungi</taxon>
        <taxon>Dikarya</taxon>
        <taxon>Basidiomycota</taxon>
        <taxon>Pucciniomycotina</taxon>
        <taxon>Pucciniomycetes</taxon>
        <taxon>Pucciniales</taxon>
        <taxon>Pucciniaceae</taxon>
        <taxon>Puccinia</taxon>
    </lineage>
</organism>
<feature type="compositionally biased region" description="Basic and acidic residues" evidence="1">
    <location>
        <begin position="281"/>
        <end position="294"/>
    </location>
</feature>
<feature type="compositionally biased region" description="Basic and acidic residues" evidence="1">
    <location>
        <begin position="302"/>
        <end position="332"/>
    </location>
</feature>
<dbReference type="EMBL" id="PKSL01000019">
    <property type="protein sequence ID" value="POW14250.1"/>
    <property type="molecule type" value="Genomic_DNA"/>
</dbReference>
<feature type="compositionally biased region" description="Basic and acidic residues" evidence="1">
    <location>
        <begin position="116"/>
        <end position="125"/>
    </location>
</feature>
<feature type="compositionally biased region" description="Acidic residues" evidence="1">
    <location>
        <begin position="349"/>
        <end position="366"/>
    </location>
</feature>
<evidence type="ECO:0000313" key="2">
    <source>
        <dbReference type="EMBL" id="POW14250.1"/>
    </source>
</evidence>
<dbReference type="Gene3D" id="3.40.50.1820">
    <property type="entry name" value="alpha/beta hydrolase"/>
    <property type="match status" value="1"/>
</dbReference>
<dbReference type="AlphaFoldDB" id="A0A2S4VXL5"/>
<reference evidence="2" key="1">
    <citation type="submission" date="2017-12" db="EMBL/GenBank/DDBJ databases">
        <title>Gene loss provides genomic basis for host adaptation in cereal stripe rust fungi.</title>
        <authorList>
            <person name="Xia C."/>
        </authorList>
    </citation>
    <scope>NUCLEOTIDE SEQUENCE [LARGE SCALE GENOMIC DNA]</scope>
    <source>
        <strain evidence="2">93-210</strain>
    </source>
</reference>
<proteinExistence type="predicted"/>
<evidence type="ECO:0000313" key="3">
    <source>
        <dbReference type="Proteomes" id="UP000239156"/>
    </source>
</evidence>
<comment type="caution">
    <text evidence="2">The sequence shown here is derived from an EMBL/GenBank/DDBJ whole genome shotgun (WGS) entry which is preliminary data.</text>
</comment>
<dbReference type="VEuPathDB" id="FungiDB:PSHT_00191"/>
<feature type="region of interest" description="Disordered" evidence="1">
    <location>
        <begin position="275"/>
        <end position="368"/>
    </location>
</feature>
<feature type="non-terminal residue" evidence="2">
    <location>
        <position position="1"/>
    </location>
</feature>
<dbReference type="VEuPathDB" id="FungiDB:PSTT_02998"/>
<feature type="compositionally biased region" description="Basic and acidic residues" evidence="1">
    <location>
        <begin position="184"/>
        <end position="197"/>
    </location>
</feature>
<protein>
    <recommendedName>
        <fullName evidence="4">AB hydrolase-1 domain-containing protein</fullName>
    </recommendedName>
</protein>
<name>A0A2S4VXL5_9BASI</name>
<evidence type="ECO:0008006" key="4">
    <source>
        <dbReference type="Google" id="ProtNLM"/>
    </source>
</evidence>
<accession>A0A2S4VXL5</accession>
<feature type="region of interest" description="Disordered" evidence="1">
    <location>
        <begin position="116"/>
        <end position="145"/>
    </location>
</feature>
<feature type="region of interest" description="Disordered" evidence="1">
    <location>
        <begin position="183"/>
        <end position="206"/>
    </location>
</feature>